<accession>A0A918KES2</accession>
<dbReference type="InterPro" id="IPR006855">
    <property type="entry name" value="Vertebrate-like_GNAT_dom"/>
</dbReference>
<reference evidence="4 5" key="1">
    <citation type="journal article" date="2014" name="Int. J. Syst. Evol. Microbiol.">
        <title>Complete genome sequence of Corynebacterium casei LMG S-19264T (=DSM 44701T), isolated from a smear-ripened cheese.</title>
        <authorList>
            <consortium name="US DOE Joint Genome Institute (JGI-PGF)"/>
            <person name="Walter F."/>
            <person name="Albersmeier A."/>
            <person name="Kalinowski J."/>
            <person name="Ruckert C."/>
        </authorList>
    </citation>
    <scope>NUCLEOTIDE SEQUENCE [LARGE SCALE GENOMIC DNA]</scope>
    <source>
        <strain evidence="4 5">KCTC 23968</strain>
    </source>
</reference>
<dbReference type="PIRSF" id="PIRSF036441">
    <property type="entry name" value="NAGK_DUF619"/>
    <property type="match status" value="1"/>
</dbReference>
<gene>
    <name evidence="4" type="ORF">GCM10011309_08180</name>
</gene>
<dbReference type="Gene3D" id="3.40.630.30">
    <property type="match status" value="1"/>
</dbReference>
<dbReference type="InterPro" id="IPR036393">
    <property type="entry name" value="AceGlu_kinase-like_sf"/>
</dbReference>
<sequence>MSVRETVLQSLSAVGAQHEAKFYAELFARQDAETFAMLVLDPRCLKDPLLEALITALRILANLQLTPLLVVGALGDERTATKFQAQRLSRDLDRSGVRSAKLNTASYGLIKEVRKTAVQGKMPILEMTDRRGKMNLAALVSELQPKKIIFLQPSGGLNQNGMRLANLTVAELPSFMETENFSAGQVRFLDCVLELETSAKAKRSYIIASPLNLLSELFTTRGSGTLIRRGITVKTGDSFKDFSKPDLTRALETAFDKRLKETFYETPLHKGFVEADYQGGALFIEQAGYPYLSKFFVSRETRGDGIARDIWDAACAEVPAFIWRSRMGNPFNTWYMRQCDGMQRTNNTSGAWRVFWKGLDAAQIGDAIKAAASAPDDFEA</sequence>
<dbReference type="InterPro" id="IPR011242">
    <property type="entry name" value="ArgB_GNAT"/>
</dbReference>
<evidence type="ECO:0000259" key="3">
    <source>
        <dbReference type="PROSITE" id="PS51731"/>
    </source>
</evidence>
<dbReference type="PANTHER" id="PTHR23342">
    <property type="entry name" value="N-ACETYLGLUTAMATE SYNTHASE"/>
    <property type="match status" value="1"/>
</dbReference>
<dbReference type="RefSeq" id="WP_189581641.1">
    <property type="nucleotide sequence ID" value="NZ_BMYV01000001.1"/>
</dbReference>
<dbReference type="GO" id="GO:0003991">
    <property type="term" value="F:acetylglutamate kinase activity"/>
    <property type="evidence" value="ECO:0007669"/>
    <property type="project" value="InterPro"/>
</dbReference>
<protein>
    <submittedName>
        <fullName evidence="4">Acetylglutamate kinase</fullName>
    </submittedName>
</protein>
<dbReference type="Gene3D" id="3.40.1160.10">
    <property type="entry name" value="Acetylglutamate kinase-like"/>
    <property type="match status" value="1"/>
</dbReference>
<organism evidence="4 5">
    <name type="scientific">Litorimonas cladophorae</name>
    <dbReference type="NCBI Taxonomy" id="1220491"/>
    <lineage>
        <taxon>Bacteria</taxon>
        <taxon>Pseudomonadati</taxon>
        <taxon>Pseudomonadota</taxon>
        <taxon>Alphaproteobacteria</taxon>
        <taxon>Maricaulales</taxon>
        <taxon>Robiginitomaculaceae</taxon>
    </lineage>
</organism>
<keyword evidence="2" id="KW-0808">Transferase</keyword>
<keyword evidence="5" id="KW-1185">Reference proteome</keyword>
<comment type="caution">
    <text evidence="4">The sequence shown here is derived from an EMBL/GenBank/DDBJ whole genome shotgun (WGS) entry which is preliminary data.</text>
</comment>
<dbReference type="PROSITE" id="PS51731">
    <property type="entry name" value="GNAT_NAGS"/>
    <property type="match status" value="1"/>
</dbReference>
<dbReference type="GO" id="GO:0006526">
    <property type="term" value="P:L-arginine biosynthetic process"/>
    <property type="evidence" value="ECO:0007669"/>
    <property type="project" value="InterPro"/>
</dbReference>
<keyword evidence="4" id="KW-0418">Kinase</keyword>
<evidence type="ECO:0000256" key="2">
    <source>
        <dbReference type="ARBA" id="ARBA00022679"/>
    </source>
</evidence>
<comment type="pathway">
    <text evidence="1">Amino-acid biosynthesis; L-arginine biosynthesis; N(2)-acetyl-L-ornithine from L-glutamate: step 2/4.</text>
</comment>
<proteinExistence type="predicted"/>
<feature type="domain" description="N-acetyltransferase" evidence="3">
    <location>
        <begin position="231"/>
        <end position="380"/>
    </location>
</feature>
<dbReference type="GO" id="GO:0005737">
    <property type="term" value="C:cytoplasm"/>
    <property type="evidence" value="ECO:0007669"/>
    <property type="project" value="InterPro"/>
</dbReference>
<dbReference type="EMBL" id="BMYV01000001">
    <property type="protein sequence ID" value="GGX60707.1"/>
    <property type="molecule type" value="Genomic_DNA"/>
</dbReference>
<dbReference type="Pfam" id="PF04768">
    <property type="entry name" value="NAT"/>
    <property type="match status" value="1"/>
</dbReference>
<dbReference type="PANTHER" id="PTHR23342:SF0">
    <property type="entry name" value="N-ACETYLGLUTAMATE SYNTHASE, MITOCHONDRIAL"/>
    <property type="match status" value="1"/>
</dbReference>
<evidence type="ECO:0000313" key="4">
    <source>
        <dbReference type="EMBL" id="GGX60707.1"/>
    </source>
</evidence>
<evidence type="ECO:0000313" key="5">
    <source>
        <dbReference type="Proteomes" id="UP000600865"/>
    </source>
</evidence>
<dbReference type="AlphaFoldDB" id="A0A918KES2"/>
<name>A0A918KES2_9PROT</name>
<evidence type="ECO:0000256" key="1">
    <source>
        <dbReference type="ARBA" id="ARBA00004828"/>
    </source>
</evidence>
<dbReference type="Proteomes" id="UP000600865">
    <property type="component" value="Unassembled WGS sequence"/>
</dbReference>